<dbReference type="EMBL" id="LT629690">
    <property type="protein sequence ID" value="SDE70305.1"/>
    <property type="molecule type" value="Genomic_DNA"/>
</dbReference>
<keyword evidence="4 8" id="KW-0812">Transmembrane</keyword>
<dbReference type="PANTHER" id="PTHR48090">
    <property type="entry name" value="UNDECAPRENYL-PHOSPHATE 4-DEOXY-4-FORMAMIDO-L-ARABINOSE TRANSFERASE-RELATED"/>
    <property type="match status" value="1"/>
</dbReference>
<evidence type="ECO:0000313" key="10">
    <source>
        <dbReference type="EMBL" id="SDE70305.1"/>
    </source>
</evidence>
<gene>
    <name evidence="10" type="ORF">SAMN05444167_0196</name>
</gene>
<keyword evidence="3 10" id="KW-0808">Transferase</keyword>
<proteinExistence type="predicted"/>
<dbReference type="Proteomes" id="UP000182427">
    <property type="component" value="Chromosome I"/>
</dbReference>
<dbReference type="Gene3D" id="3.90.550.10">
    <property type="entry name" value="Spore Coat Polysaccharide Biosynthesis Protein SpsA, Chain A"/>
    <property type="match status" value="1"/>
</dbReference>
<feature type="transmembrane region" description="Helical" evidence="8">
    <location>
        <begin position="239"/>
        <end position="261"/>
    </location>
</feature>
<dbReference type="GO" id="GO:0005886">
    <property type="term" value="C:plasma membrane"/>
    <property type="evidence" value="ECO:0007669"/>
    <property type="project" value="TreeGrafter"/>
</dbReference>
<organism evidence="10 11">
    <name type="scientific">Terriglobus roseus</name>
    <dbReference type="NCBI Taxonomy" id="392734"/>
    <lineage>
        <taxon>Bacteria</taxon>
        <taxon>Pseudomonadati</taxon>
        <taxon>Acidobacteriota</taxon>
        <taxon>Terriglobia</taxon>
        <taxon>Terriglobales</taxon>
        <taxon>Acidobacteriaceae</taxon>
        <taxon>Terriglobus</taxon>
    </lineage>
</organism>
<dbReference type="SUPFAM" id="SSF53448">
    <property type="entry name" value="Nucleotide-diphospho-sugar transferases"/>
    <property type="match status" value="1"/>
</dbReference>
<dbReference type="Pfam" id="PF00535">
    <property type="entry name" value="Glycos_transf_2"/>
    <property type="match status" value="1"/>
</dbReference>
<dbReference type="InterPro" id="IPR029044">
    <property type="entry name" value="Nucleotide-diphossugar_trans"/>
</dbReference>
<accession>A0A1G7F429</accession>
<feature type="domain" description="Glycosyltransferase 2-like" evidence="9">
    <location>
        <begin position="4"/>
        <end position="169"/>
    </location>
</feature>
<evidence type="ECO:0000256" key="5">
    <source>
        <dbReference type="ARBA" id="ARBA00022985"/>
    </source>
</evidence>
<sequence length="326" mass="37012">MDYSIVIPLLNEEDAISELYTRLKSELEQIASNGKSYEIIFVDDGSRDRTFKLLSELASIDSTVNVIQFRRTYGKTAGLAAGFEMATGEITITMDGDLQHDPSDLPRFIKRVEEGYDIVCGWREKRVDNLWVRRIPSKIANYFMRKLSRVEIDDFGGGYKAYRTSLLREVPLYGGMQRFIPALASLQGARVCQLAIRNIPRRYGKSRYGIGRVIPVFFDLLRIHFLLNYLQQPLRFFGSWGLALIGSGGIMSVGLIYEWLFRDRHVMLHHGPLMLAAALLIVAGIQCFMGGLIGEMLLWLNKRGQKSDYSIAHMISGHDRETSLTS</sequence>
<evidence type="ECO:0000256" key="2">
    <source>
        <dbReference type="ARBA" id="ARBA00022676"/>
    </source>
</evidence>
<keyword evidence="11" id="KW-1185">Reference proteome</keyword>
<protein>
    <submittedName>
        <fullName evidence="10">Glycosyltransferase involved in cell wall bisynthesis</fullName>
    </submittedName>
</protein>
<feature type="transmembrane region" description="Helical" evidence="8">
    <location>
        <begin position="209"/>
        <end position="227"/>
    </location>
</feature>
<dbReference type="CDD" id="cd04187">
    <property type="entry name" value="DPM1_like_bac"/>
    <property type="match status" value="1"/>
</dbReference>
<dbReference type="GO" id="GO:0016757">
    <property type="term" value="F:glycosyltransferase activity"/>
    <property type="evidence" value="ECO:0007669"/>
    <property type="project" value="UniProtKB-KW"/>
</dbReference>
<dbReference type="InterPro" id="IPR050256">
    <property type="entry name" value="Glycosyltransferase_2"/>
</dbReference>
<dbReference type="GO" id="GO:0009103">
    <property type="term" value="P:lipopolysaccharide biosynthetic process"/>
    <property type="evidence" value="ECO:0007669"/>
    <property type="project" value="UniProtKB-KW"/>
</dbReference>
<keyword evidence="1" id="KW-1003">Cell membrane</keyword>
<keyword evidence="2" id="KW-0328">Glycosyltransferase</keyword>
<evidence type="ECO:0000256" key="4">
    <source>
        <dbReference type="ARBA" id="ARBA00022692"/>
    </source>
</evidence>
<name>A0A1G7F429_9BACT</name>
<keyword evidence="6 8" id="KW-1133">Transmembrane helix</keyword>
<evidence type="ECO:0000256" key="3">
    <source>
        <dbReference type="ARBA" id="ARBA00022679"/>
    </source>
</evidence>
<dbReference type="InterPro" id="IPR001173">
    <property type="entry name" value="Glyco_trans_2-like"/>
</dbReference>
<dbReference type="AlphaFoldDB" id="A0A1G7F429"/>
<evidence type="ECO:0000256" key="6">
    <source>
        <dbReference type="ARBA" id="ARBA00022989"/>
    </source>
</evidence>
<dbReference type="PANTHER" id="PTHR48090:SF3">
    <property type="entry name" value="UNDECAPRENYL-PHOSPHATE 4-DEOXY-4-FORMAMIDO-L-ARABINOSE TRANSFERASE"/>
    <property type="match status" value="1"/>
</dbReference>
<dbReference type="RefSeq" id="WP_231966669.1">
    <property type="nucleotide sequence ID" value="NZ_LT629690.1"/>
</dbReference>
<keyword evidence="7 8" id="KW-0472">Membrane</keyword>
<evidence type="ECO:0000259" key="9">
    <source>
        <dbReference type="Pfam" id="PF00535"/>
    </source>
</evidence>
<reference evidence="11" key="1">
    <citation type="submission" date="2016-10" db="EMBL/GenBank/DDBJ databases">
        <authorList>
            <person name="Varghese N."/>
            <person name="Submissions S."/>
        </authorList>
    </citation>
    <scope>NUCLEOTIDE SEQUENCE [LARGE SCALE GENOMIC DNA]</scope>
    <source>
        <strain evidence="11">GAS232</strain>
    </source>
</reference>
<evidence type="ECO:0000256" key="8">
    <source>
        <dbReference type="SAM" id="Phobius"/>
    </source>
</evidence>
<keyword evidence="5" id="KW-0448">Lipopolysaccharide biosynthesis</keyword>
<feature type="transmembrane region" description="Helical" evidence="8">
    <location>
        <begin position="273"/>
        <end position="300"/>
    </location>
</feature>
<evidence type="ECO:0000313" key="11">
    <source>
        <dbReference type="Proteomes" id="UP000182427"/>
    </source>
</evidence>
<evidence type="ECO:0000256" key="1">
    <source>
        <dbReference type="ARBA" id="ARBA00022475"/>
    </source>
</evidence>
<evidence type="ECO:0000256" key="7">
    <source>
        <dbReference type="ARBA" id="ARBA00023136"/>
    </source>
</evidence>